<dbReference type="PRINTS" id="PR01217">
    <property type="entry name" value="PRICHEXTENSN"/>
</dbReference>
<feature type="region of interest" description="Disordered" evidence="5">
    <location>
        <begin position="1"/>
        <end position="77"/>
    </location>
</feature>
<evidence type="ECO:0000256" key="5">
    <source>
        <dbReference type="SAM" id="MobiDB-lite"/>
    </source>
</evidence>
<dbReference type="EMBL" id="CP012159">
    <property type="protein sequence ID" value="AKT37880.1"/>
    <property type="molecule type" value="Genomic_DNA"/>
</dbReference>
<proteinExistence type="predicted"/>
<keyword evidence="3" id="KW-0418">Kinase</keyword>
<feature type="compositionally biased region" description="Pro residues" evidence="5">
    <location>
        <begin position="678"/>
        <end position="703"/>
    </location>
</feature>
<dbReference type="STRING" id="52.CMC5_020230"/>
<keyword evidence="4" id="KW-0067">ATP-binding</keyword>
<feature type="domain" description="Protein kinase" evidence="6">
    <location>
        <begin position="89"/>
        <end position="349"/>
    </location>
</feature>
<feature type="compositionally biased region" description="Pro residues" evidence="5">
    <location>
        <begin position="549"/>
        <end position="561"/>
    </location>
</feature>
<dbReference type="CDD" id="cd14014">
    <property type="entry name" value="STKc_PknB_like"/>
    <property type="match status" value="1"/>
</dbReference>
<sequence>MQEPGAADRRADDDAKITATACETPAAHETALATAGSTLPASTEAPPISAGPRSTSPIRPLIPSERPPPEPPASADDRVFQVGDTFHQLDIVRFLAAGYSGQVYECRHRVSGQRCAIKVMHLADRQNARKLERSLAEAEGTYGLKHANVVEVLDIGCEPTGMTWILMEFLDGCTLADLLTRQGRLSPLFALWVVTEAAWGLDAAHENQIIHRDVKPENLFFTRLHEVKVIDFSIAKVVPYEMRTTEPNVRLGTAAYMSPEHLFGSEADARFDVYALGLVLWELLVGDHPFRDALHDQRRLTLCQFNAYPAPLVERLGLPPYLDALIRRATAKNPDDRFLTMSDFAQALLSTAARLRDDVAAGRLHLDARPGEPSIPESGRARSVYRPPVTGPALEVPGQVPSAKVLVAASPRPVGPRGTAPLCVEAVREAVQAPWYADSRHGGPSPPRTVKTPRKPAVVTELFAPSPAQTEPPLFTDATRPGWATRTTSPVLRQPRASSTPPSQLPPLDGASLTPPRPRRLPRMTSTVLTLVSSALVSGAVARWTSPLPDPSALPGAPPAQHPANTAATTDLPLPVATHPASLEDLADLPARLDVLDLPDTLAPLHEPAPRDPAPAPITPASAPTPSPTPTSPRHRVTPAASSAPRPPSPRGSESSPSPTRLPTTRPPTSRPTAQPRSPAPAAMPTPTPPTAEPRPPPSPAPSKRPERPF</sequence>
<evidence type="ECO:0000256" key="4">
    <source>
        <dbReference type="ARBA" id="ARBA00022840"/>
    </source>
</evidence>
<keyword evidence="8" id="KW-1185">Reference proteome</keyword>
<evidence type="ECO:0000313" key="8">
    <source>
        <dbReference type="Proteomes" id="UP000067626"/>
    </source>
</evidence>
<dbReference type="InterPro" id="IPR008271">
    <property type="entry name" value="Ser/Thr_kinase_AS"/>
</dbReference>
<protein>
    <recommendedName>
        <fullName evidence="6">Protein kinase domain-containing protein</fullName>
    </recommendedName>
</protein>
<feature type="region of interest" description="Disordered" evidence="5">
    <location>
        <begin position="602"/>
        <end position="710"/>
    </location>
</feature>
<dbReference type="PROSITE" id="PS50011">
    <property type="entry name" value="PROTEIN_KINASE_DOM"/>
    <property type="match status" value="1"/>
</dbReference>
<evidence type="ECO:0000256" key="2">
    <source>
        <dbReference type="ARBA" id="ARBA00022741"/>
    </source>
</evidence>
<feature type="compositionally biased region" description="Polar residues" evidence="5">
    <location>
        <begin position="485"/>
        <end position="502"/>
    </location>
</feature>
<dbReference type="SMART" id="SM00220">
    <property type="entry name" value="S_TKc"/>
    <property type="match status" value="1"/>
</dbReference>
<dbReference type="OrthoDB" id="5498494at2"/>
<keyword evidence="1" id="KW-0808">Transferase</keyword>
<accession>A0A0K1EAH9</accession>
<feature type="compositionally biased region" description="Low complexity" evidence="5">
    <location>
        <begin position="651"/>
        <end position="664"/>
    </location>
</feature>
<reference evidence="7 8" key="1">
    <citation type="submission" date="2015-07" db="EMBL/GenBank/DDBJ databases">
        <title>Genome analysis of myxobacterium Chondromyces crocatus Cm c5 reveals a high potential for natural compound synthesis and the genetic basis for the loss of fruiting body formation.</title>
        <authorList>
            <person name="Zaburannyi N."/>
            <person name="Bunk B."/>
            <person name="Maier J."/>
            <person name="Overmann J."/>
            <person name="Mueller R."/>
        </authorList>
    </citation>
    <scope>NUCLEOTIDE SEQUENCE [LARGE SCALE GENOMIC DNA]</scope>
    <source>
        <strain evidence="7 8">Cm c5</strain>
    </source>
</reference>
<feature type="compositionally biased region" description="Basic and acidic residues" evidence="5">
    <location>
        <begin position="1"/>
        <end position="16"/>
    </location>
</feature>
<evidence type="ECO:0000256" key="3">
    <source>
        <dbReference type="ARBA" id="ARBA00022777"/>
    </source>
</evidence>
<feature type="region of interest" description="Disordered" evidence="5">
    <location>
        <begin position="549"/>
        <end position="572"/>
    </location>
</feature>
<feature type="compositionally biased region" description="Pro residues" evidence="5">
    <location>
        <begin position="611"/>
        <end position="631"/>
    </location>
</feature>
<dbReference type="GO" id="GO:0004674">
    <property type="term" value="F:protein serine/threonine kinase activity"/>
    <property type="evidence" value="ECO:0007669"/>
    <property type="project" value="TreeGrafter"/>
</dbReference>
<dbReference type="InterPro" id="IPR000719">
    <property type="entry name" value="Prot_kinase_dom"/>
</dbReference>
<evidence type="ECO:0000259" key="6">
    <source>
        <dbReference type="PROSITE" id="PS50011"/>
    </source>
</evidence>
<dbReference type="SUPFAM" id="SSF56112">
    <property type="entry name" value="Protein kinase-like (PK-like)"/>
    <property type="match status" value="1"/>
</dbReference>
<evidence type="ECO:0000313" key="7">
    <source>
        <dbReference type="EMBL" id="AKT37880.1"/>
    </source>
</evidence>
<dbReference type="GO" id="GO:0005524">
    <property type="term" value="F:ATP binding"/>
    <property type="evidence" value="ECO:0007669"/>
    <property type="project" value="UniProtKB-KW"/>
</dbReference>
<dbReference type="Gene3D" id="3.30.200.20">
    <property type="entry name" value="Phosphorylase Kinase, domain 1"/>
    <property type="match status" value="1"/>
</dbReference>
<dbReference type="RefSeq" id="WP_050430188.1">
    <property type="nucleotide sequence ID" value="NZ_CP012159.1"/>
</dbReference>
<feature type="region of interest" description="Disordered" evidence="5">
    <location>
        <begin position="465"/>
        <end position="521"/>
    </location>
</feature>
<name>A0A0K1EAH9_CHOCO</name>
<dbReference type="KEGG" id="ccro:CMC5_020230"/>
<dbReference type="PANTHER" id="PTHR43289:SF6">
    <property type="entry name" value="SERINE_THREONINE-PROTEIN KINASE NEKL-3"/>
    <property type="match status" value="1"/>
</dbReference>
<dbReference type="Proteomes" id="UP000067626">
    <property type="component" value="Chromosome"/>
</dbReference>
<dbReference type="PANTHER" id="PTHR43289">
    <property type="entry name" value="MITOGEN-ACTIVATED PROTEIN KINASE KINASE KINASE 20-RELATED"/>
    <property type="match status" value="1"/>
</dbReference>
<dbReference type="PROSITE" id="PS00108">
    <property type="entry name" value="PROTEIN_KINASE_ST"/>
    <property type="match status" value="1"/>
</dbReference>
<keyword evidence="2" id="KW-0547">Nucleotide-binding</keyword>
<dbReference type="PATRIC" id="fig|52.7.peg.2178"/>
<dbReference type="InterPro" id="IPR011009">
    <property type="entry name" value="Kinase-like_dom_sf"/>
</dbReference>
<dbReference type="Gene3D" id="1.10.510.10">
    <property type="entry name" value="Transferase(Phosphotransferase) domain 1"/>
    <property type="match status" value="1"/>
</dbReference>
<organism evidence="7 8">
    <name type="scientific">Chondromyces crocatus</name>
    <dbReference type="NCBI Taxonomy" id="52"/>
    <lineage>
        <taxon>Bacteria</taxon>
        <taxon>Pseudomonadati</taxon>
        <taxon>Myxococcota</taxon>
        <taxon>Polyangia</taxon>
        <taxon>Polyangiales</taxon>
        <taxon>Polyangiaceae</taxon>
        <taxon>Chondromyces</taxon>
    </lineage>
</organism>
<gene>
    <name evidence="7" type="ORF">CMC5_020230</name>
</gene>
<dbReference type="AlphaFoldDB" id="A0A0K1EAH9"/>
<evidence type="ECO:0000256" key="1">
    <source>
        <dbReference type="ARBA" id="ARBA00022679"/>
    </source>
</evidence>
<dbReference type="Pfam" id="PF00069">
    <property type="entry name" value="Pkinase"/>
    <property type="match status" value="1"/>
</dbReference>